<comment type="caution">
    <text evidence="2">The sequence shown here is derived from an EMBL/GenBank/DDBJ whole genome shotgun (WGS) entry which is preliminary data.</text>
</comment>
<reference evidence="3" key="1">
    <citation type="journal article" date="2019" name="Int. J. Syst. Evol. Microbiol.">
        <title>The Global Catalogue of Microorganisms (GCM) 10K type strain sequencing project: providing services to taxonomists for standard genome sequencing and annotation.</title>
        <authorList>
            <consortium name="The Broad Institute Genomics Platform"/>
            <consortium name="The Broad Institute Genome Sequencing Center for Infectious Disease"/>
            <person name="Wu L."/>
            <person name="Ma J."/>
        </authorList>
    </citation>
    <scope>NUCLEOTIDE SEQUENCE [LARGE SCALE GENOMIC DNA]</scope>
    <source>
        <strain evidence="3">DT72</strain>
    </source>
</reference>
<feature type="transmembrane region" description="Helical" evidence="1">
    <location>
        <begin position="93"/>
        <end position="116"/>
    </location>
</feature>
<feature type="transmembrane region" description="Helical" evidence="1">
    <location>
        <begin position="61"/>
        <end position="81"/>
    </location>
</feature>
<keyword evidence="1" id="KW-1133">Transmembrane helix</keyword>
<evidence type="ECO:0000313" key="3">
    <source>
        <dbReference type="Proteomes" id="UP001597286"/>
    </source>
</evidence>
<organism evidence="2 3">
    <name type="scientific">Rhodococcus gannanensis</name>
    <dbReference type="NCBI Taxonomy" id="1960308"/>
    <lineage>
        <taxon>Bacteria</taxon>
        <taxon>Bacillati</taxon>
        <taxon>Actinomycetota</taxon>
        <taxon>Actinomycetes</taxon>
        <taxon>Mycobacteriales</taxon>
        <taxon>Nocardiaceae</taxon>
        <taxon>Rhodococcus</taxon>
    </lineage>
</organism>
<gene>
    <name evidence="2" type="ORF">ACFSJG_17570</name>
</gene>
<evidence type="ECO:0000256" key="1">
    <source>
        <dbReference type="SAM" id="Phobius"/>
    </source>
</evidence>
<proteinExistence type="predicted"/>
<dbReference type="InterPro" id="IPR021362">
    <property type="entry name" value="DUF2834"/>
</dbReference>
<keyword evidence="3" id="KW-1185">Reference proteome</keyword>
<keyword evidence="1" id="KW-0812">Transmembrane</keyword>
<accession>A0ABW4P690</accession>
<evidence type="ECO:0000313" key="2">
    <source>
        <dbReference type="EMBL" id="MFD1814027.1"/>
    </source>
</evidence>
<dbReference type="RefSeq" id="WP_378486530.1">
    <property type="nucleotide sequence ID" value="NZ_JBHUFB010000013.1"/>
</dbReference>
<protein>
    <submittedName>
        <fullName evidence="2">DUF2834 domain-containing protein</fullName>
    </submittedName>
</protein>
<name>A0ABW4P690_9NOCA</name>
<sequence>MSSTRVPSAGLVPSRRVRLSVLALLTVVSFVAPNAFVYRWFKENGVSVASTRAFFAHWTDSLPASQLTLDLGLTTGTFWLWSFWDARRRGVRGWWTVIPATSGVGICFGVPLYLLLRELADTEA</sequence>
<dbReference type="Proteomes" id="UP001597286">
    <property type="component" value="Unassembled WGS sequence"/>
</dbReference>
<keyword evidence="1" id="KW-0472">Membrane</keyword>
<dbReference type="Pfam" id="PF11196">
    <property type="entry name" value="DUF2834"/>
    <property type="match status" value="1"/>
</dbReference>
<dbReference type="EMBL" id="JBHUFB010000013">
    <property type="protein sequence ID" value="MFD1814027.1"/>
    <property type="molecule type" value="Genomic_DNA"/>
</dbReference>
<feature type="transmembrane region" description="Helical" evidence="1">
    <location>
        <begin position="21"/>
        <end position="41"/>
    </location>
</feature>